<comment type="similarity">
    <text evidence="3 11">Belongs to the carbohydrate kinase PfkB family.</text>
</comment>
<sequence length="383" mass="40876">MSEANSISGNYFDADKGEWVKRPAREPPFVLYFGLPLVDRWLNENDVAKLADKYKLGGNVDKVATGKNFTVGQWGVDDSNRDFDIGGEMQIAAQATAGSVAVFGALGGDQAGDMCLEAMKDGGIKSLYMVLSGEGELGTGFRLIYDSTDSSTGLATSCRYTVPRAGAHVKPSNLKMANIEAAVAKTTWLYLDSGSLYASSDTAVALAERITNDGMHVVFNLSLADTTQEQDFGVFRLVQMADVIILNEETAKRCDENHRGTGNRDWLKGATTISETPPLGPEKNEKYKPDVVKWVVVTRGDKDITIIEGHPNNKSKAKVSSVKVKPVEPSEGSHSRGVGDIFAGGLVGGLAEGQSVEDAVSTGIKLAAYSLTQEGPQLPAQSS</sequence>
<keyword evidence="6 11" id="KW-0660">Purine salvage</keyword>
<dbReference type="GO" id="GO:0005829">
    <property type="term" value="C:cytosol"/>
    <property type="evidence" value="ECO:0007669"/>
    <property type="project" value="TreeGrafter"/>
</dbReference>
<dbReference type="PANTHER" id="PTHR45769">
    <property type="entry name" value="ADENOSINE KINASE"/>
    <property type="match status" value="1"/>
</dbReference>
<gene>
    <name evidence="14" type="ORF">A1Q1_06839</name>
</gene>
<dbReference type="GO" id="GO:0006144">
    <property type="term" value="P:purine nucleobase metabolic process"/>
    <property type="evidence" value="ECO:0007669"/>
    <property type="project" value="TreeGrafter"/>
</dbReference>
<dbReference type="GeneID" id="25990351"/>
<comment type="function">
    <text evidence="11">ATP dependent phosphorylation of adenosine and other related nucleoside analogs to monophosphate derivatives.</text>
</comment>
<dbReference type="KEGG" id="tasa:A1Q1_06839"/>
<dbReference type="GO" id="GO:0005524">
    <property type="term" value="F:ATP binding"/>
    <property type="evidence" value="ECO:0007669"/>
    <property type="project" value="UniProtKB-UniRule"/>
</dbReference>
<evidence type="ECO:0000313" key="14">
    <source>
        <dbReference type="EMBL" id="EJT51916.1"/>
    </source>
</evidence>
<keyword evidence="7 11" id="KW-0547">Nucleotide-binding</keyword>
<dbReference type="RefSeq" id="XP_014182563.1">
    <property type="nucleotide sequence ID" value="XM_014327088.1"/>
</dbReference>
<evidence type="ECO:0000256" key="5">
    <source>
        <dbReference type="ARBA" id="ARBA00022679"/>
    </source>
</evidence>
<evidence type="ECO:0000256" key="4">
    <source>
        <dbReference type="ARBA" id="ARBA00012119"/>
    </source>
</evidence>
<comment type="cofactor">
    <cofactor evidence="1 11">
        <name>Mg(2+)</name>
        <dbReference type="ChEBI" id="CHEBI:18420"/>
    </cofactor>
</comment>
<dbReference type="GO" id="GO:0005634">
    <property type="term" value="C:nucleus"/>
    <property type="evidence" value="ECO:0007669"/>
    <property type="project" value="TreeGrafter"/>
</dbReference>
<dbReference type="Gene3D" id="3.40.1190.20">
    <property type="match status" value="1"/>
</dbReference>
<evidence type="ECO:0000256" key="11">
    <source>
        <dbReference type="RuleBase" id="RU368116"/>
    </source>
</evidence>
<evidence type="ECO:0000256" key="12">
    <source>
        <dbReference type="SAM" id="MobiDB-lite"/>
    </source>
</evidence>
<dbReference type="SUPFAM" id="SSF53613">
    <property type="entry name" value="Ribokinase-like"/>
    <property type="match status" value="1"/>
</dbReference>
<dbReference type="GO" id="GO:0004001">
    <property type="term" value="F:adenosine kinase activity"/>
    <property type="evidence" value="ECO:0007669"/>
    <property type="project" value="UniProtKB-UniRule"/>
</dbReference>
<dbReference type="GO" id="GO:0006166">
    <property type="term" value="P:purine ribonucleoside salvage"/>
    <property type="evidence" value="ECO:0007669"/>
    <property type="project" value="UniProtKB-KW"/>
</dbReference>
<keyword evidence="11" id="KW-0460">Magnesium</keyword>
<evidence type="ECO:0000259" key="13">
    <source>
        <dbReference type="Pfam" id="PF00294"/>
    </source>
</evidence>
<dbReference type="InterPro" id="IPR001805">
    <property type="entry name" value="Adenokinase"/>
</dbReference>
<dbReference type="GO" id="GO:0044209">
    <property type="term" value="P:AMP salvage"/>
    <property type="evidence" value="ECO:0007669"/>
    <property type="project" value="UniProtKB-UniRule"/>
</dbReference>
<keyword evidence="9 11" id="KW-0067">ATP-binding</keyword>
<dbReference type="PANTHER" id="PTHR45769:SF3">
    <property type="entry name" value="ADENOSINE KINASE"/>
    <property type="match status" value="1"/>
</dbReference>
<dbReference type="VEuPathDB" id="FungiDB:A1Q1_06839"/>
<feature type="region of interest" description="Disordered" evidence="12">
    <location>
        <begin position="255"/>
        <end position="285"/>
    </location>
</feature>
<feature type="domain" description="Carbohydrate kinase PfkB" evidence="13">
    <location>
        <begin position="92"/>
        <end position="380"/>
    </location>
</feature>
<evidence type="ECO:0000313" key="15">
    <source>
        <dbReference type="Proteomes" id="UP000002748"/>
    </source>
</evidence>
<dbReference type="InterPro" id="IPR011611">
    <property type="entry name" value="PfkB_dom"/>
</dbReference>
<protein>
    <recommendedName>
        <fullName evidence="4 11">Adenosine kinase</fullName>
        <shortName evidence="11">AK</shortName>
        <ecNumber evidence="4 11">2.7.1.20</ecNumber>
    </recommendedName>
    <alternativeName>
        <fullName evidence="11">Adenosine 5'-phosphotransferase</fullName>
    </alternativeName>
</protein>
<dbReference type="Proteomes" id="UP000002748">
    <property type="component" value="Unassembled WGS sequence"/>
</dbReference>
<dbReference type="EC" id="2.7.1.20" evidence="4 11"/>
<name>J5TP53_TRIAS</name>
<comment type="catalytic activity">
    <reaction evidence="11">
        <text>adenosine + ATP = AMP + ADP + H(+)</text>
        <dbReference type="Rhea" id="RHEA:20824"/>
        <dbReference type="ChEBI" id="CHEBI:15378"/>
        <dbReference type="ChEBI" id="CHEBI:16335"/>
        <dbReference type="ChEBI" id="CHEBI:30616"/>
        <dbReference type="ChEBI" id="CHEBI:456215"/>
        <dbReference type="ChEBI" id="CHEBI:456216"/>
        <dbReference type="EC" id="2.7.1.20"/>
    </reaction>
</comment>
<evidence type="ECO:0000256" key="3">
    <source>
        <dbReference type="ARBA" id="ARBA00010688"/>
    </source>
</evidence>
<comment type="caution">
    <text evidence="14">The sequence shown here is derived from an EMBL/GenBank/DDBJ whole genome shotgun (WGS) entry which is preliminary data.</text>
</comment>
<evidence type="ECO:0000256" key="1">
    <source>
        <dbReference type="ARBA" id="ARBA00001946"/>
    </source>
</evidence>
<evidence type="ECO:0000256" key="10">
    <source>
        <dbReference type="PIRSR" id="PIRSR601805-1"/>
    </source>
</evidence>
<comment type="pathway">
    <text evidence="2 11">Purine metabolism; AMP biosynthesis via salvage pathway; AMP from adenosine: step 1/1.</text>
</comment>
<evidence type="ECO:0000256" key="7">
    <source>
        <dbReference type="ARBA" id="ARBA00022741"/>
    </source>
</evidence>
<dbReference type="Pfam" id="PF00294">
    <property type="entry name" value="PfkB"/>
    <property type="match status" value="1"/>
</dbReference>
<dbReference type="OrthoDB" id="432447at2759"/>
<dbReference type="EMBL" id="ALBS01000041">
    <property type="protein sequence ID" value="EJT51916.1"/>
    <property type="molecule type" value="Genomic_DNA"/>
</dbReference>
<evidence type="ECO:0000256" key="6">
    <source>
        <dbReference type="ARBA" id="ARBA00022726"/>
    </source>
</evidence>
<accession>J5TP53</accession>
<organism evidence="14 15">
    <name type="scientific">Trichosporon asahii var. asahii (strain ATCC 90039 / CBS 2479 / JCM 2466 / KCTC 7840 / NBRC 103889/ NCYC 2677 / UAMH 7654)</name>
    <name type="common">Yeast</name>
    <dbReference type="NCBI Taxonomy" id="1186058"/>
    <lineage>
        <taxon>Eukaryota</taxon>
        <taxon>Fungi</taxon>
        <taxon>Dikarya</taxon>
        <taxon>Basidiomycota</taxon>
        <taxon>Agaricomycotina</taxon>
        <taxon>Tremellomycetes</taxon>
        <taxon>Trichosporonales</taxon>
        <taxon>Trichosporonaceae</taxon>
        <taxon>Trichosporon</taxon>
    </lineage>
</organism>
<feature type="active site" description="Proton acceptor" evidence="10">
    <location>
        <position position="340"/>
    </location>
</feature>
<reference evidence="14 15" key="1">
    <citation type="journal article" date="2012" name="Eukaryot. Cell">
        <title>Draft genome sequence of CBS 2479, the standard type strain of Trichosporon asahii.</title>
        <authorList>
            <person name="Yang R.Y."/>
            <person name="Li H.T."/>
            <person name="Zhu H."/>
            <person name="Zhou G.P."/>
            <person name="Wang M."/>
            <person name="Wang L."/>
        </authorList>
    </citation>
    <scope>NUCLEOTIDE SEQUENCE [LARGE SCALE GENOMIC DNA]</scope>
    <source>
        <strain evidence="15">ATCC 90039 / CBS 2479 / JCM 2466 / KCTC 7840 / NCYC 2677 / UAMH 7654</strain>
    </source>
</reference>
<keyword evidence="5 11" id="KW-0808">Transferase</keyword>
<evidence type="ECO:0000256" key="8">
    <source>
        <dbReference type="ARBA" id="ARBA00022777"/>
    </source>
</evidence>
<dbReference type="UniPathway" id="UPA00588">
    <property type="reaction ID" value="UER00659"/>
</dbReference>
<keyword evidence="8 11" id="KW-0418">Kinase</keyword>
<evidence type="ECO:0000256" key="2">
    <source>
        <dbReference type="ARBA" id="ARBA00004801"/>
    </source>
</evidence>
<proteinExistence type="inferred from homology"/>
<dbReference type="AlphaFoldDB" id="J5TP53"/>
<dbReference type="InterPro" id="IPR029056">
    <property type="entry name" value="Ribokinase-like"/>
</dbReference>
<dbReference type="HOGENOM" id="CLU_721961_0_0_1"/>
<evidence type="ECO:0000256" key="9">
    <source>
        <dbReference type="ARBA" id="ARBA00022840"/>
    </source>
</evidence>